<dbReference type="Gene3D" id="2.70.150.10">
    <property type="entry name" value="Calcium-transporting ATPase, cytoplasmic transduction domain A"/>
    <property type="match status" value="1"/>
</dbReference>
<evidence type="ECO:0000256" key="4">
    <source>
        <dbReference type="ARBA" id="ARBA00022692"/>
    </source>
</evidence>
<dbReference type="InterPro" id="IPR001757">
    <property type="entry name" value="P_typ_ATPase"/>
</dbReference>
<evidence type="ECO:0000313" key="13">
    <source>
        <dbReference type="Proteomes" id="UP000244910"/>
    </source>
</evidence>
<dbReference type="PANTHER" id="PTHR48085">
    <property type="entry name" value="CADMIUM/ZINC-TRANSPORTING ATPASE HMA2-RELATED"/>
    <property type="match status" value="1"/>
</dbReference>
<dbReference type="InterPro" id="IPR044492">
    <property type="entry name" value="P_typ_ATPase_HD_dom"/>
</dbReference>
<dbReference type="SUPFAM" id="SSF56784">
    <property type="entry name" value="HAD-like"/>
    <property type="match status" value="1"/>
</dbReference>
<protein>
    <recommendedName>
        <fullName evidence="8">Cd(2+)-exporting ATPase</fullName>
        <ecNumber evidence="8">7.2.2.21</ecNumber>
    </recommendedName>
</protein>
<comment type="subcellular location">
    <subcellularLocation>
        <location evidence="10">Cell membrane</location>
    </subcellularLocation>
    <subcellularLocation>
        <location evidence="1">Membrane</location>
        <topology evidence="1">Multi-pass membrane protein</topology>
    </subcellularLocation>
</comment>
<dbReference type="PRINTS" id="PR00119">
    <property type="entry name" value="CATATPASE"/>
</dbReference>
<dbReference type="AlphaFoldDB" id="A0A2U8DU00"/>
<dbReference type="InterPro" id="IPR023214">
    <property type="entry name" value="HAD_sf"/>
</dbReference>
<dbReference type="InterPro" id="IPR023299">
    <property type="entry name" value="ATPase_P-typ_cyto_dom_N"/>
</dbReference>
<keyword evidence="4 10" id="KW-0812">Transmembrane</keyword>
<evidence type="ECO:0000256" key="3">
    <source>
        <dbReference type="ARBA" id="ARBA00022539"/>
    </source>
</evidence>
<dbReference type="SFLD" id="SFLDG00002">
    <property type="entry name" value="C1.7:_P-type_atpase_like"/>
    <property type="match status" value="1"/>
</dbReference>
<sequence length="693" mass="76701">MKYKIIHDMPGRIRVRCGRFAFSLEESYKIDYALSRNGYVEEVNSCHITGSILIYYKESSKMRVLELVSKLNLNDLPSISDKNIDNSKEIDITFRSKLLNMVGKRFFIKFFIPMSIGKFLLFYRSIRFVKKGFKSLFNMKINVDVLDAASIGAAMIQKEYSTAGSIMFLLSVSDLLEEYTRKKTKNVLTKSLAVNVDSVWLAKDDEEVLVPISNIQIGDKIRINTGHMIPVDGWVYNGIAMVNEASMTGEPLAIEKKAEDTVYAGTVVEEGSVIIEVKKLSSESRISKIIEMVDKSENLKASIQSEAEKLADNIVPFTFLGALATYAITRNITKTLAILLVDYSCAIKLSTPISVISAMREASTHKVIVKGGKYLEIIGQADTIIFDKTGTLTVASPTVAKVIPFKGFERNYVLKTAACLEEHFPHSVAKAVVKKAAEENLNHKEEHAEVQYVVAHGIASCINDEKALVGSYHFVFEDEGVILSDEQKIIIDMEGNGYSIIYLAVGGQAAGFICINDPVREDAKRVIEELKNLGIDQVMMITGDGEKTARIVAESLEIDNYYSQVLPEDKAKIIEELREKGHKVIMVGDGINDSPALAAADVSIAMKDASDVAKEVADVTLISSDLEKIITMRVLSKKLLKKINNNYSFILLFNTSLLLLGLGEYIKPTTSALLHNLSTMAISAVSMRPCLKS</sequence>
<keyword evidence="5" id="KW-1278">Translocase</keyword>
<dbReference type="EC" id="7.2.2.21" evidence="8"/>
<dbReference type="PRINTS" id="PR00120">
    <property type="entry name" value="HATPASE"/>
</dbReference>
<dbReference type="Pfam" id="PF00122">
    <property type="entry name" value="E1-E2_ATPase"/>
    <property type="match status" value="1"/>
</dbReference>
<dbReference type="RefSeq" id="WP_032078256.1">
    <property type="nucleotide sequence ID" value="NZ_CP020953.1"/>
</dbReference>
<dbReference type="EMBL" id="CP020953">
    <property type="protein sequence ID" value="AWI05542.1"/>
    <property type="molecule type" value="Genomic_DNA"/>
</dbReference>
<dbReference type="NCBIfam" id="TIGR01494">
    <property type="entry name" value="ATPase_P-type"/>
    <property type="match status" value="1"/>
</dbReference>
<keyword evidence="10" id="KW-0479">Metal-binding</keyword>
<dbReference type="PANTHER" id="PTHR48085:SF5">
    <property type="entry name" value="CADMIUM_ZINC-TRANSPORTING ATPASE HMA4-RELATED"/>
    <property type="match status" value="1"/>
</dbReference>
<dbReference type="SFLD" id="SFLDF00027">
    <property type="entry name" value="p-type_atpase"/>
    <property type="match status" value="1"/>
</dbReference>
<dbReference type="InterPro" id="IPR036412">
    <property type="entry name" value="HAD-like_sf"/>
</dbReference>
<dbReference type="GO" id="GO:0008551">
    <property type="term" value="F:P-type cadmium transporter activity"/>
    <property type="evidence" value="ECO:0007669"/>
    <property type="project" value="UniProtKB-EC"/>
</dbReference>
<name>A0A2U8DU00_9CLOT</name>
<dbReference type="PROSITE" id="PS00154">
    <property type="entry name" value="ATPASE_E1_E2"/>
    <property type="match status" value="1"/>
</dbReference>
<evidence type="ECO:0000256" key="8">
    <source>
        <dbReference type="ARBA" id="ARBA00039103"/>
    </source>
</evidence>
<evidence type="ECO:0000256" key="9">
    <source>
        <dbReference type="ARBA" id="ARBA00049338"/>
    </source>
</evidence>
<evidence type="ECO:0000256" key="2">
    <source>
        <dbReference type="ARBA" id="ARBA00006024"/>
    </source>
</evidence>
<dbReference type="GO" id="GO:0016887">
    <property type="term" value="F:ATP hydrolysis activity"/>
    <property type="evidence" value="ECO:0007669"/>
    <property type="project" value="InterPro"/>
</dbReference>
<evidence type="ECO:0000256" key="6">
    <source>
        <dbReference type="ARBA" id="ARBA00022989"/>
    </source>
</evidence>
<dbReference type="OrthoDB" id="9813266at2"/>
<dbReference type="GO" id="GO:0005886">
    <property type="term" value="C:plasma membrane"/>
    <property type="evidence" value="ECO:0007669"/>
    <property type="project" value="UniProtKB-SubCell"/>
</dbReference>
<dbReference type="InterPro" id="IPR018303">
    <property type="entry name" value="ATPase_P-typ_P_site"/>
</dbReference>
<keyword evidence="13" id="KW-1185">Reference proteome</keyword>
<keyword evidence="10" id="KW-1003">Cell membrane</keyword>
<keyword evidence="6 10" id="KW-1133">Transmembrane helix</keyword>
<dbReference type="Proteomes" id="UP000244910">
    <property type="component" value="Chromosome"/>
</dbReference>
<dbReference type="GO" id="GO:0005524">
    <property type="term" value="F:ATP binding"/>
    <property type="evidence" value="ECO:0007669"/>
    <property type="project" value="UniProtKB-UniRule"/>
</dbReference>
<dbReference type="KEGG" id="cdrk:B9W14_13865"/>
<dbReference type="NCBIfam" id="TIGR01525">
    <property type="entry name" value="ATPase-IB_hvy"/>
    <property type="match status" value="1"/>
</dbReference>
<evidence type="ECO:0000259" key="11">
    <source>
        <dbReference type="Pfam" id="PF00122"/>
    </source>
</evidence>
<dbReference type="SUPFAM" id="SSF81653">
    <property type="entry name" value="Calcium ATPase, transduction domain A"/>
    <property type="match status" value="1"/>
</dbReference>
<organism evidence="12 13">
    <name type="scientific">Clostridium drakei</name>
    <dbReference type="NCBI Taxonomy" id="332101"/>
    <lineage>
        <taxon>Bacteria</taxon>
        <taxon>Bacillati</taxon>
        <taxon>Bacillota</taxon>
        <taxon>Clostridia</taxon>
        <taxon>Eubacteriales</taxon>
        <taxon>Clostridiaceae</taxon>
        <taxon>Clostridium</taxon>
    </lineage>
</organism>
<feature type="transmembrane region" description="Helical" evidence="10">
    <location>
        <begin position="106"/>
        <end position="126"/>
    </location>
</feature>
<dbReference type="PROSITE" id="PS01229">
    <property type="entry name" value="COF_2"/>
    <property type="match status" value="1"/>
</dbReference>
<dbReference type="Pfam" id="PF00702">
    <property type="entry name" value="Hydrolase"/>
    <property type="match status" value="1"/>
</dbReference>
<proteinExistence type="inferred from homology"/>
<keyword evidence="10" id="KW-0067">ATP-binding</keyword>
<dbReference type="Gene3D" id="3.40.50.1000">
    <property type="entry name" value="HAD superfamily/HAD-like"/>
    <property type="match status" value="1"/>
</dbReference>
<evidence type="ECO:0000256" key="1">
    <source>
        <dbReference type="ARBA" id="ARBA00004141"/>
    </source>
</evidence>
<keyword evidence="3" id="KW-0104">Cadmium</keyword>
<comment type="caution">
    <text evidence="10">Lacks conserved residue(s) required for the propagation of feature annotation.</text>
</comment>
<keyword evidence="7 10" id="KW-0472">Membrane</keyword>
<evidence type="ECO:0000256" key="10">
    <source>
        <dbReference type="RuleBase" id="RU362081"/>
    </source>
</evidence>
<keyword evidence="10" id="KW-0547">Nucleotide-binding</keyword>
<comment type="catalytic activity">
    <reaction evidence="9">
        <text>Cd(2+)(in) + ATP + H2O = Cd(2+)(out) + ADP + phosphate + H(+)</text>
        <dbReference type="Rhea" id="RHEA:12132"/>
        <dbReference type="ChEBI" id="CHEBI:15377"/>
        <dbReference type="ChEBI" id="CHEBI:15378"/>
        <dbReference type="ChEBI" id="CHEBI:30616"/>
        <dbReference type="ChEBI" id="CHEBI:43474"/>
        <dbReference type="ChEBI" id="CHEBI:48775"/>
        <dbReference type="ChEBI" id="CHEBI:456216"/>
        <dbReference type="EC" id="7.2.2.21"/>
    </reaction>
</comment>
<evidence type="ECO:0000256" key="7">
    <source>
        <dbReference type="ARBA" id="ARBA00023136"/>
    </source>
</evidence>
<dbReference type="GO" id="GO:0046872">
    <property type="term" value="F:metal ion binding"/>
    <property type="evidence" value="ECO:0007669"/>
    <property type="project" value="UniProtKB-KW"/>
</dbReference>
<feature type="domain" description="P-type ATPase A" evidence="11">
    <location>
        <begin position="197"/>
        <end position="293"/>
    </location>
</feature>
<evidence type="ECO:0000256" key="5">
    <source>
        <dbReference type="ARBA" id="ARBA00022967"/>
    </source>
</evidence>
<dbReference type="Gene3D" id="3.40.1110.10">
    <property type="entry name" value="Calcium-transporting ATPase, cytoplasmic domain N"/>
    <property type="match status" value="1"/>
</dbReference>
<dbReference type="InterPro" id="IPR051014">
    <property type="entry name" value="Cation_Transport_ATPase_IB"/>
</dbReference>
<evidence type="ECO:0000313" key="12">
    <source>
        <dbReference type="EMBL" id="AWI05542.1"/>
    </source>
</evidence>
<dbReference type="InterPro" id="IPR027256">
    <property type="entry name" value="P-typ_ATPase_IB"/>
</dbReference>
<comment type="similarity">
    <text evidence="2 10">Belongs to the cation transport ATPase (P-type) (TC 3.A.3) family. Type IB subfamily.</text>
</comment>
<gene>
    <name evidence="12" type="ORF">B9W14_13865</name>
</gene>
<dbReference type="InterPro" id="IPR059000">
    <property type="entry name" value="ATPase_P-type_domA"/>
</dbReference>
<dbReference type="SFLD" id="SFLDS00003">
    <property type="entry name" value="Haloacid_Dehalogenase"/>
    <property type="match status" value="1"/>
</dbReference>
<dbReference type="InterPro" id="IPR008250">
    <property type="entry name" value="ATPase_P-typ_transduc_dom_A_sf"/>
</dbReference>
<reference evidence="13" key="1">
    <citation type="submission" date="2017-04" db="EMBL/GenBank/DDBJ databases">
        <authorList>
            <person name="Song Y."/>
            <person name="Cho B.-K."/>
        </authorList>
    </citation>
    <scope>NUCLEOTIDE SEQUENCE [LARGE SCALE GENOMIC DNA]</scope>
    <source>
        <strain evidence="13">SL1</strain>
    </source>
</reference>
<accession>A0A2U8DU00</accession>